<protein>
    <recommendedName>
        <fullName evidence="6">Ankyrin repeat protein</fullName>
    </recommendedName>
</protein>
<evidence type="ECO:0000256" key="3">
    <source>
        <dbReference type="PROSITE-ProRule" id="PRU00023"/>
    </source>
</evidence>
<dbReference type="PANTHER" id="PTHR24201:SF15">
    <property type="entry name" value="ANKYRIN REPEAT DOMAIN-CONTAINING PROTEIN 66"/>
    <property type="match status" value="1"/>
</dbReference>
<feature type="repeat" description="ANK" evidence="3">
    <location>
        <begin position="86"/>
        <end position="118"/>
    </location>
</feature>
<keyword evidence="1" id="KW-0677">Repeat</keyword>
<dbReference type="PROSITE" id="PS50088">
    <property type="entry name" value="ANK_REPEAT"/>
    <property type="match status" value="2"/>
</dbReference>
<evidence type="ECO:0000313" key="5">
    <source>
        <dbReference type="Proteomes" id="UP001162164"/>
    </source>
</evidence>
<dbReference type="Proteomes" id="UP001162164">
    <property type="component" value="Unassembled WGS sequence"/>
</dbReference>
<dbReference type="PANTHER" id="PTHR24201">
    <property type="entry name" value="ANK_REP_REGION DOMAIN-CONTAINING PROTEIN"/>
    <property type="match status" value="1"/>
</dbReference>
<dbReference type="SUPFAM" id="SSF48403">
    <property type="entry name" value="Ankyrin repeat"/>
    <property type="match status" value="1"/>
</dbReference>
<dbReference type="EMBL" id="JAPWTJ010000370">
    <property type="protein sequence ID" value="KAJ8979122.1"/>
    <property type="molecule type" value="Genomic_DNA"/>
</dbReference>
<feature type="repeat" description="ANK" evidence="3">
    <location>
        <begin position="119"/>
        <end position="151"/>
    </location>
</feature>
<keyword evidence="5" id="KW-1185">Reference proteome</keyword>
<dbReference type="Pfam" id="PF12796">
    <property type="entry name" value="Ank_2"/>
    <property type="match status" value="2"/>
</dbReference>
<proteinExistence type="predicted"/>
<accession>A0ABQ9JMG1</accession>
<name>A0ABQ9JMG1_9CUCU</name>
<sequence length="301" mass="33611">MHSNLPATFEIKSEEGRRRMELIFFHAVEQSNVSLARDCINKGVSPNTFNDHHLAPLHLAAAMGDMHIGLLLMNHPKTNLNLTTPTGQTALILACLYDKRPFLKALLAKGADPNIESNKGQTALHIACKNRFIAMVTDLTSAGANLNVLDTFDNTPLSIAVTNYPSEPIARHLMKKGARATEVKDFPLLLECVLHCHSSYGLQILKLLLMFDVDIKCVHPVTKMNCLHYTGITGYSPAAEQLLVNGANLHQIDRMGRTPLQVAEDHENRDVALLFERWVEKRKVYFAPSENIVEDIHTLYD</sequence>
<organism evidence="4 5">
    <name type="scientific">Molorchus minor</name>
    <dbReference type="NCBI Taxonomy" id="1323400"/>
    <lineage>
        <taxon>Eukaryota</taxon>
        <taxon>Metazoa</taxon>
        <taxon>Ecdysozoa</taxon>
        <taxon>Arthropoda</taxon>
        <taxon>Hexapoda</taxon>
        <taxon>Insecta</taxon>
        <taxon>Pterygota</taxon>
        <taxon>Neoptera</taxon>
        <taxon>Endopterygota</taxon>
        <taxon>Coleoptera</taxon>
        <taxon>Polyphaga</taxon>
        <taxon>Cucujiformia</taxon>
        <taxon>Chrysomeloidea</taxon>
        <taxon>Cerambycidae</taxon>
        <taxon>Lamiinae</taxon>
        <taxon>Monochamini</taxon>
        <taxon>Molorchus</taxon>
    </lineage>
</organism>
<evidence type="ECO:0008006" key="6">
    <source>
        <dbReference type="Google" id="ProtNLM"/>
    </source>
</evidence>
<dbReference type="InterPro" id="IPR002110">
    <property type="entry name" value="Ankyrin_rpt"/>
</dbReference>
<reference evidence="4" key="1">
    <citation type="journal article" date="2023" name="Insect Mol. Biol.">
        <title>Genome sequencing provides insights into the evolution of gene families encoding plant cell wall-degrading enzymes in longhorned beetles.</title>
        <authorList>
            <person name="Shin N.R."/>
            <person name="Okamura Y."/>
            <person name="Kirsch R."/>
            <person name="Pauchet Y."/>
        </authorList>
    </citation>
    <scope>NUCLEOTIDE SEQUENCE</scope>
    <source>
        <strain evidence="4">MMC_N1</strain>
    </source>
</reference>
<evidence type="ECO:0000256" key="1">
    <source>
        <dbReference type="ARBA" id="ARBA00022737"/>
    </source>
</evidence>
<dbReference type="PROSITE" id="PS50297">
    <property type="entry name" value="ANK_REP_REGION"/>
    <property type="match status" value="2"/>
</dbReference>
<evidence type="ECO:0000313" key="4">
    <source>
        <dbReference type="EMBL" id="KAJ8979122.1"/>
    </source>
</evidence>
<evidence type="ECO:0000256" key="2">
    <source>
        <dbReference type="ARBA" id="ARBA00023043"/>
    </source>
</evidence>
<gene>
    <name evidence="4" type="ORF">NQ317_017965</name>
</gene>
<comment type="caution">
    <text evidence="4">The sequence shown here is derived from an EMBL/GenBank/DDBJ whole genome shotgun (WGS) entry which is preliminary data.</text>
</comment>
<dbReference type="InterPro" id="IPR050776">
    <property type="entry name" value="Ank_Repeat/CDKN_Inhibitor"/>
</dbReference>
<dbReference type="Gene3D" id="1.25.40.20">
    <property type="entry name" value="Ankyrin repeat-containing domain"/>
    <property type="match status" value="2"/>
</dbReference>
<keyword evidence="2 3" id="KW-0040">ANK repeat</keyword>
<dbReference type="SMART" id="SM00248">
    <property type="entry name" value="ANK"/>
    <property type="match status" value="6"/>
</dbReference>
<dbReference type="InterPro" id="IPR036770">
    <property type="entry name" value="Ankyrin_rpt-contain_sf"/>
</dbReference>